<dbReference type="InterPro" id="IPR017871">
    <property type="entry name" value="ABC_transporter-like_CS"/>
</dbReference>
<dbReference type="InterPro" id="IPR003439">
    <property type="entry name" value="ABC_transporter-like_ATP-bd"/>
</dbReference>
<evidence type="ECO:0000256" key="6">
    <source>
        <dbReference type="ARBA" id="ARBA00022840"/>
    </source>
</evidence>
<dbReference type="GO" id="GO:0016887">
    <property type="term" value="F:ATP hydrolysis activity"/>
    <property type="evidence" value="ECO:0007669"/>
    <property type="project" value="InterPro"/>
</dbReference>
<keyword evidence="5" id="KW-0547">Nucleotide-binding</keyword>
<dbReference type="RefSeq" id="WP_114773533.1">
    <property type="nucleotide sequence ID" value="NZ_QQBB01000025.1"/>
</dbReference>
<evidence type="ECO:0000256" key="2">
    <source>
        <dbReference type="ARBA" id="ARBA00005417"/>
    </source>
</evidence>
<comment type="caution">
    <text evidence="10">The sequence shown here is derived from an EMBL/GenBank/DDBJ whole genome shotgun (WGS) entry which is preliminary data.</text>
</comment>
<reference evidence="10 11" key="1">
    <citation type="submission" date="2018-07" db="EMBL/GenBank/DDBJ databases">
        <title>Genomic Encyclopedia of Type Strains, Phase IV (KMG-IV): sequencing the most valuable type-strain genomes for metagenomic binning, comparative biology and taxonomic classification.</title>
        <authorList>
            <person name="Goeker M."/>
        </authorList>
    </citation>
    <scope>NUCLEOTIDE SEQUENCE [LARGE SCALE GENOMIC DNA]</scope>
    <source>
        <strain evidence="10 11">DSM 14364</strain>
    </source>
</reference>
<name>A0A370H3H3_9HYPH</name>
<comment type="similarity">
    <text evidence="2">Belongs to the ABC transporter superfamily.</text>
</comment>
<dbReference type="Gene3D" id="3.40.50.300">
    <property type="entry name" value="P-loop containing nucleotide triphosphate hydrolases"/>
    <property type="match status" value="1"/>
</dbReference>
<dbReference type="InterPro" id="IPR003593">
    <property type="entry name" value="AAA+_ATPase"/>
</dbReference>
<dbReference type="SMART" id="SM00382">
    <property type="entry name" value="AAA"/>
    <property type="match status" value="1"/>
</dbReference>
<organism evidence="10 11">
    <name type="scientific">Microvirga subterranea</name>
    <dbReference type="NCBI Taxonomy" id="186651"/>
    <lineage>
        <taxon>Bacteria</taxon>
        <taxon>Pseudomonadati</taxon>
        <taxon>Pseudomonadota</taxon>
        <taxon>Alphaproteobacteria</taxon>
        <taxon>Hyphomicrobiales</taxon>
        <taxon>Methylobacteriaceae</taxon>
        <taxon>Microvirga</taxon>
    </lineage>
</organism>
<dbReference type="PROSITE" id="PS00211">
    <property type="entry name" value="ABC_TRANSPORTER_1"/>
    <property type="match status" value="1"/>
</dbReference>
<dbReference type="OrthoDB" id="7817850at2"/>
<feature type="domain" description="ABC transporter" evidence="9">
    <location>
        <begin position="4"/>
        <end position="240"/>
    </location>
</feature>
<dbReference type="PANTHER" id="PTHR43875">
    <property type="entry name" value="MALTODEXTRIN IMPORT ATP-BINDING PROTEIN MSMX"/>
    <property type="match status" value="1"/>
</dbReference>
<dbReference type="InterPro" id="IPR047641">
    <property type="entry name" value="ABC_transpr_MalK/UgpC-like"/>
</dbReference>
<keyword evidence="4" id="KW-1003">Cell membrane</keyword>
<dbReference type="GO" id="GO:0005524">
    <property type="term" value="F:ATP binding"/>
    <property type="evidence" value="ECO:0007669"/>
    <property type="project" value="UniProtKB-KW"/>
</dbReference>
<dbReference type="InterPro" id="IPR012340">
    <property type="entry name" value="NA-bd_OB-fold"/>
</dbReference>
<dbReference type="EMBL" id="QQBB01000025">
    <property type="protein sequence ID" value="RDI50269.1"/>
    <property type="molecule type" value="Genomic_DNA"/>
</dbReference>
<evidence type="ECO:0000256" key="5">
    <source>
        <dbReference type="ARBA" id="ARBA00022741"/>
    </source>
</evidence>
<dbReference type="Pfam" id="PF00005">
    <property type="entry name" value="ABC_tran"/>
    <property type="match status" value="1"/>
</dbReference>
<dbReference type="PROSITE" id="PS50893">
    <property type="entry name" value="ABC_TRANSPORTER_2"/>
    <property type="match status" value="1"/>
</dbReference>
<dbReference type="InterPro" id="IPR027417">
    <property type="entry name" value="P-loop_NTPase"/>
</dbReference>
<dbReference type="InterPro" id="IPR008995">
    <property type="entry name" value="Mo/tungstate-bd_C_term_dom"/>
</dbReference>
<protein>
    <submittedName>
        <fullName evidence="10">Multiple sugar transport system ATP-binding protein</fullName>
    </submittedName>
</protein>
<dbReference type="FunFam" id="3.40.50.300:FF:000042">
    <property type="entry name" value="Maltose/maltodextrin ABC transporter, ATP-binding protein"/>
    <property type="match status" value="1"/>
</dbReference>
<dbReference type="GO" id="GO:0140359">
    <property type="term" value="F:ABC-type transporter activity"/>
    <property type="evidence" value="ECO:0007669"/>
    <property type="project" value="UniProtKB-ARBA"/>
</dbReference>
<evidence type="ECO:0000256" key="4">
    <source>
        <dbReference type="ARBA" id="ARBA00022475"/>
    </source>
</evidence>
<accession>A0A370H3H3</accession>
<sequence length="375" mass="40744">MSEIVLSNITKSYGSHLAIPGLDLDIPKGSFVTLLGPSGCGKTTTLRVIAGLEQATTGEVVLGGRTVYSSRTGVFVPPERRGLGFIFQSYALWPNMKVDRNITLALSEAKQPAHVIKERLSVALAKVQLTGLEDRYPSELSGGQQQRVAVARLIAARNAILLMDEPLSNLDAKLRTEMRTELKRLHRELQATTVYVTHDQVEALTMSDIIVVMKDGVIQQQGTPYEIYHDPANLFVAEFIGDPRINLLDGTLSTAGGERFVRFEETDTPVPAGLQSTDGPVTFAIRPENIAIVERPGPASLAAEVDIVQPTGSQTIISLSVKGHRITALIPRFETTLAKKNVWIDFPADRLTFFDKRSGTRIPSAKPALGASHAA</sequence>
<dbReference type="Gene3D" id="2.40.50.100">
    <property type="match status" value="1"/>
</dbReference>
<dbReference type="GO" id="GO:0055052">
    <property type="term" value="C:ATP-binding cassette (ABC) transporter complex, substrate-binding subunit-containing"/>
    <property type="evidence" value="ECO:0007669"/>
    <property type="project" value="TreeGrafter"/>
</dbReference>
<proteinExistence type="inferred from homology"/>
<evidence type="ECO:0000313" key="11">
    <source>
        <dbReference type="Proteomes" id="UP000254925"/>
    </source>
</evidence>
<evidence type="ECO:0000256" key="8">
    <source>
        <dbReference type="ARBA" id="ARBA00023136"/>
    </source>
</evidence>
<evidence type="ECO:0000259" key="9">
    <source>
        <dbReference type="PROSITE" id="PS50893"/>
    </source>
</evidence>
<dbReference type="Gene3D" id="2.40.50.140">
    <property type="entry name" value="Nucleic acid-binding proteins"/>
    <property type="match status" value="1"/>
</dbReference>
<dbReference type="Pfam" id="PF08402">
    <property type="entry name" value="TOBE_2"/>
    <property type="match status" value="1"/>
</dbReference>
<keyword evidence="11" id="KW-1185">Reference proteome</keyword>
<evidence type="ECO:0000256" key="1">
    <source>
        <dbReference type="ARBA" id="ARBA00004417"/>
    </source>
</evidence>
<comment type="subcellular location">
    <subcellularLocation>
        <location evidence="1">Cell inner membrane</location>
        <topology evidence="1">Peripheral membrane protein</topology>
    </subcellularLocation>
</comment>
<keyword evidence="3" id="KW-0813">Transport</keyword>
<dbReference type="InterPro" id="IPR013611">
    <property type="entry name" value="Transp-assoc_OB_typ2"/>
</dbReference>
<dbReference type="Proteomes" id="UP000254925">
    <property type="component" value="Unassembled WGS sequence"/>
</dbReference>
<dbReference type="AlphaFoldDB" id="A0A370H3H3"/>
<dbReference type="SUPFAM" id="SSF52540">
    <property type="entry name" value="P-loop containing nucleoside triphosphate hydrolases"/>
    <property type="match status" value="1"/>
</dbReference>
<keyword evidence="7" id="KW-1278">Translocase</keyword>
<evidence type="ECO:0000256" key="7">
    <source>
        <dbReference type="ARBA" id="ARBA00022967"/>
    </source>
</evidence>
<keyword evidence="10" id="KW-0762">Sugar transport</keyword>
<dbReference type="PANTHER" id="PTHR43875:SF15">
    <property type="entry name" value="TREHALOSE IMPORT ATP-BINDING PROTEIN SUGC"/>
    <property type="match status" value="1"/>
</dbReference>
<keyword evidence="6 10" id="KW-0067">ATP-binding</keyword>
<keyword evidence="8" id="KW-0472">Membrane</keyword>
<evidence type="ECO:0000256" key="3">
    <source>
        <dbReference type="ARBA" id="ARBA00022448"/>
    </source>
</evidence>
<evidence type="ECO:0000313" key="10">
    <source>
        <dbReference type="EMBL" id="RDI50269.1"/>
    </source>
</evidence>
<gene>
    <name evidence="10" type="ORF">DES45_1259</name>
</gene>
<dbReference type="SUPFAM" id="SSF50331">
    <property type="entry name" value="MOP-like"/>
    <property type="match status" value="1"/>
</dbReference>